<dbReference type="Proteomes" id="UP000238479">
    <property type="component" value="Chromosome 7"/>
</dbReference>
<sequence length="186" mass="21232">MLVWDGNLSSGVLRPKHGPWRVCEGSISVREDRCRSVSPGSWPRADAAIRRRFLASPRWLDLVRRLSSRSPGEVFAQFWIWIWTLVGVLGGLRRGEVVRRRGHAGRRWCAPRGWSGAGGWFCWAAALGPWGRWWMGRVCASGPCWWFSISGCVFCCFVGNKLQSCFGWSQWPVCQSLHLVCQFFSR</sequence>
<dbReference type="AlphaFoldDB" id="A0A2P6PBV5"/>
<name>A0A2P6PBV5_ROSCH</name>
<keyword evidence="1" id="KW-0812">Transmembrane</keyword>
<dbReference type="Gramene" id="PRQ19411">
    <property type="protein sequence ID" value="PRQ19411"/>
    <property type="gene ID" value="RchiOBHm_Chr7g0216911"/>
</dbReference>
<keyword evidence="1" id="KW-0472">Membrane</keyword>
<comment type="caution">
    <text evidence="2">The sequence shown here is derived from an EMBL/GenBank/DDBJ whole genome shotgun (WGS) entry which is preliminary data.</text>
</comment>
<feature type="transmembrane region" description="Helical" evidence="1">
    <location>
        <begin position="74"/>
        <end position="92"/>
    </location>
</feature>
<feature type="transmembrane region" description="Helical" evidence="1">
    <location>
        <begin position="113"/>
        <end position="133"/>
    </location>
</feature>
<dbReference type="EMBL" id="PDCK01000045">
    <property type="protein sequence ID" value="PRQ19411.1"/>
    <property type="molecule type" value="Genomic_DNA"/>
</dbReference>
<keyword evidence="3" id="KW-1185">Reference proteome</keyword>
<accession>A0A2P6PBV5</accession>
<protein>
    <submittedName>
        <fullName evidence="2">Uncharacterized protein</fullName>
    </submittedName>
</protein>
<evidence type="ECO:0000256" key="1">
    <source>
        <dbReference type="SAM" id="Phobius"/>
    </source>
</evidence>
<reference evidence="2 3" key="1">
    <citation type="journal article" date="2018" name="Nat. Genet.">
        <title>The Rosa genome provides new insights in the design of modern roses.</title>
        <authorList>
            <person name="Bendahmane M."/>
        </authorList>
    </citation>
    <scope>NUCLEOTIDE SEQUENCE [LARGE SCALE GENOMIC DNA]</scope>
    <source>
        <strain evidence="3">cv. Old Blush</strain>
    </source>
</reference>
<evidence type="ECO:0000313" key="2">
    <source>
        <dbReference type="EMBL" id="PRQ19411.1"/>
    </source>
</evidence>
<proteinExistence type="predicted"/>
<organism evidence="2 3">
    <name type="scientific">Rosa chinensis</name>
    <name type="common">China rose</name>
    <dbReference type="NCBI Taxonomy" id="74649"/>
    <lineage>
        <taxon>Eukaryota</taxon>
        <taxon>Viridiplantae</taxon>
        <taxon>Streptophyta</taxon>
        <taxon>Embryophyta</taxon>
        <taxon>Tracheophyta</taxon>
        <taxon>Spermatophyta</taxon>
        <taxon>Magnoliopsida</taxon>
        <taxon>eudicotyledons</taxon>
        <taxon>Gunneridae</taxon>
        <taxon>Pentapetalae</taxon>
        <taxon>rosids</taxon>
        <taxon>fabids</taxon>
        <taxon>Rosales</taxon>
        <taxon>Rosaceae</taxon>
        <taxon>Rosoideae</taxon>
        <taxon>Rosoideae incertae sedis</taxon>
        <taxon>Rosa</taxon>
    </lineage>
</organism>
<feature type="transmembrane region" description="Helical" evidence="1">
    <location>
        <begin position="145"/>
        <end position="162"/>
    </location>
</feature>
<gene>
    <name evidence="2" type="ORF">RchiOBHm_Chr7g0216911</name>
</gene>
<keyword evidence="1" id="KW-1133">Transmembrane helix</keyword>
<evidence type="ECO:0000313" key="3">
    <source>
        <dbReference type="Proteomes" id="UP000238479"/>
    </source>
</evidence>